<dbReference type="Proteomes" id="UP001208017">
    <property type="component" value="Unassembled WGS sequence"/>
</dbReference>
<accession>A0ABT3XBW2</accession>
<dbReference type="EMBL" id="JAPMLT010000017">
    <property type="protein sequence ID" value="MCX7572254.1"/>
    <property type="molecule type" value="Genomic_DNA"/>
</dbReference>
<dbReference type="InterPro" id="IPR036397">
    <property type="entry name" value="RNaseH_sf"/>
</dbReference>
<dbReference type="SUPFAM" id="SSF53098">
    <property type="entry name" value="Ribonuclease H-like"/>
    <property type="match status" value="1"/>
</dbReference>
<organism evidence="2 3">
    <name type="scientific">Tumebacillus lacus</name>
    <dbReference type="NCBI Taxonomy" id="2995335"/>
    <lineage>
        <taxon>Bacteria</taxon>
        <taxon>Bacillati</taxon>
        <taxon>Bacillota</taxon>
        <taxon>Bacilli</taxon>
        <taxon>Bacillales</taxon>
        <taxon>Alicyclobacillaceae</taxon>
        <taxon>Tumebacillus</taxon>
    </lineage>
</organism>
<sequence>MRSLRDRLKGYKKEIIREDEVAATLDELIDEVETRSELPETALEAALPGWEEETPYGRCYLREVRFDALTSHGHYPLARTRHLEPELLHKVCKAKETATLDWAEICFFDTETTGLGTGAGSFIFLFGIGYFEEDEFVVRQYFLRQYGEERAMLWAISQLLERFRAAVSFNGKGFDWKLLETRFTMQRLELQPTQHLDLLPPARRLYKKVLGNTKLITLETEVLGFSRVDDTPGKMAPELYFAYQTDGDARRLAGIFTHNVHDILTLTTLSAHIGGLVAQPLVRAEHPEELFGLSRWYDEWTQREFAEACLVRVSEIDEAGDYAREALWKLSLLHKRLGQYEKAALLWEELLTEPGMWQTAPRIELAKYYEHRVRDIGSALTLTEQTITLVQERRMVLRSLAVEHELRELEHRRNRLVRKSEQAARG</sequence>
<reference evidence="2 3" key="1">
    <citation type="submission" date="2022-11" db="EMBL/GenBank/DDBJ databases">
        <title>Study of microbial diversity in lake waters.</title>
        <authorList>
            <person name="Zhang J."/>
        </authorList>
    </citation>
    <scope>NUCLEOTIDE SEQUENCE [LARGE SCALE GENOMIC DNA]</scope>
    <source>
        <strain evidence="2 3">DT12</strain>
    </source>
</reference>
<dbReference type="PANTHER" id="PTHR38462:SF1">
    <property type="entry name" value="YPRB RIBONUCLEASE H-LIKE DOMAIN-CONTAINING PROTEIN"/>
    <property type="match status" value="1"/>
</dbReference>
<evidence type="ECO:0000313" key="3">
    <source>
        <dbReference type="Proteomes" id="UP001208017"/>
    </source>
</evidence>
<gene>
    <name evidence="2" type="ORF">OS242_20300</name>
</gene>
<dbReference type="Gene3D" id="3.30.420.10">
    <property type="entry name" value="Ribonuclease H-like superfamily/Ribonuclease H"/>
    <property type="match status" value="1"/>
</dbReference>
<name>A0ABT3XBW2_9BACL</name>
<dbReference type="InterPro" id="IPR038720">
    <property type="entry name" value="YprB_RNase_H-like_dom"/>
</dbReference>
<dbReference type="Pfam" id="PF13482">
    <property type="entry name" value="RNase_H_2"/>
    <property type="match status" value="1"/>
</dbReference>
<protein>
    <submittedName>
        <fullName evidence="2">Ribonuclease H-like domain-containing protein</fullName>
    </submittedName>
</protein>
<proteinExistence type="predicted"/>
<evidence type="ECO:0000259" key="1">
    <source>
        <dbReference type="Pfam" id="PF13482"/>
    </source>
</evidence>
<keyword evidence="3" id="KW-1185">Reference proteome</keyword>
<dbReference type="InterPro" id="IPR012337">
    <property type="entry name" value="RNaseH-like_sf"/>
</dbReference>
<dbReference type="PANTHER" id="PTHR38462">
    <property type="entry name" value="EXONUCLEASE-LIKE PROTEIN"/>
    <property type="match status" value="1"/>
</dbReference>
<evidence type="ECO:0000313" key="2">
    <source>
        <dbReference type="EMBL" id="MCX7572254.1"/>
    </source>
</evidence>
<comment type="caution">
    <text evidence="2">The sequence shown here is derived from an EMBL/GenBank/DDBJ whole genome shotgun (WGS) entry which is preliminary data.</text>
</comment>
<feature type="domain" description="YprB ribonuclease H-like" evidence="1">
    <location>
        <begin position="106"/>
        <end position="272"/>
    </location>
</feature>
<dbReference type="RefSeq" id="WP_267153504.1">
    <property type="nucleotide sequence ID" value="NZ_JAPMLT010000017.1"/>
</dbReference>